<dbReference type="NCBIfam" id="NF038085">
    <property type="entry name" value="MSMEG_6728_fam"/>
    <property type="match status" value="1"/>
</dbReference>
<dbReference type="EMBL" id="LR796418">
    <property type="protein sequence ID" value="CAB4143466.1"/>
    <property type="molecule type" value="Genomic_DNA"/>
</dbReference>
<sequence>MQTFLPYADLQESVRVLDYRRLGKQRVETFQVLNILLDRTPTKGWRNHPVTVMWTGYESALQLYQNYTIQEWISRGYKNTMLLEDVDIDSIVMPHWFGLEEFHRSHRSNLLRKDYEYYSQYFDEDPNLPYYWPAKEVANAN</sequence>
<organism evidence="1">
    <name type="scientific">uncultured Caudovirales phage</name>
    <dbReference type="NCBI Taxonomy" id="2100421"/>
    <lineage>
        <taxon>Viruses</taxon>
        <taxon>Duplodnaviria</taxon>
        <taxon>Heunggongvirae</taxon>
        <taxon>Uroviricota</taxon>
        <taxon>Caudoviricetes</taxon>
        <taxon>Peduoviridae</taxon>
        <taxon>Maltschvirus</taxon>
        <taxon>Maltschvirus maltsch</taxon>
    </lineage>
</organism>
<evidence type="ECO:0000313" key="2">
    <source>
        <dbReference type="EMBL" id="CAB4162857.1"/>
    </source>
</evidence>
<dbReference type="InterPro" id="IPR004260">
    <property type="entry name" value="Pyr-dimer_DNA_glycosylase"/>
</dbReference>
<gene>
    <name evidence="1" type="ORF">UFOVP436_151</name>
    <name evidence="2" type="ORF">UFOVP784_151</name>
</gene>
<reference evidence="1" key="1">
    <citation type="submission" date="2020-04" db="EMBL/GenBank/DDBJ databases">
        <authorList>
            <person name="Chiriac C."/>
            <person name="Salcher M."/>
            <person name="Ghai R."/>
            <person name="Kavagutti S V."/>
        </authorList>
    </citation>
    <scope>NUCLEOTIDE SEQUENCE</scope>
</reference>
<name>A0A6J5MEK8_9CAUD</name>
<evidence type="ECO:0000313" key="1">
    <source>
        <dbReference type="EMBL" id="CAB4143466.1"/>
    </source>
</evidence>
<accession>A0A6J5MEK8</accession>
<proteinExistence type="predicted"/>
<dbReference type="Pfam" id="PF03013">
    <property type="entry name" value="Pyr_excise"/>
    <property type="match status" value="1"/>
</dbReference>
<dbReference type="EMBL" id="LR796737">
    <property type="protein sequence ID" value="CAB4162857.1"/>
    <property type="molecule type" value="Genomic_DNA"/>
</dbReference>
<protein>
    <submittedName>
        <fullName evidence="1">Uncharacterized protein</fullName>
    </submittedName>
</protein>